<comment type="subcellular location">
    <subcellularLocation>
        <location evidence="1">Membrane</location>
        <topology evidence="1">Single-pass type I membrane protein</topology>
    </subcellularLocation>
</comment>
<evidence type="ECO:0000256" key="2">
    <source>
        <dbReference type="ARBA" id="ARBA00012202"/>
    </source>
</evidence>
<feature type="compositionally biased region" description="Basic residues" evidence="11">
    <location>
        <begin position="30"/>
        <end position="43"/>
    </location>
</feature>
<organism evidence="14 15">
    <name type="scientific">Huso huso</name>
    <name type="common">Beluga</name>
    <name type="synonym">Acipenser huso</name>
    <dbReference type="NCBI Taxonomy" id="61971"/>
    <lineage>
        <taxon>Eukaryota</taxon>
        <taxon>Metazoa</taxon>
        <taxon>Chordata</taxon>
        <taxon>Craniata</taxon>
        <taxon>Vertebrata</taxon>
        <taxon>Euteleostomi</taxon>
        <taxon>Actinopterygii</taxon>
        <taxon>Chondrostei</taxon>
        <taxon>Acipenseriformes</taxon>
        <taxon>Acipenseridae</taxon>
        <taxon>Huso</taxon>
    </lineage>
</organism>
<evidence type="ECO:0000256" key="7">
    <source>
        <dbReference type="ARBA" id="ARBA00023136"/>
    </source>
</evidence>
<evidence type="ECO:0000256" key="3">
    <source>
        <dbReference type="ARBA" id="ARBA00022692"/>
    </source>
</evidence>
<comment type="caution">
    <text evidence="14">The sequence shown here is derived from an EMBL/GenBank/DDBJ whole genome shotgun (WGS) entry which is preliminary data.</text>
</comment>
<dbReference type="SMART" id="SM00044">
    <property type="entry name" value="CYCc"/>
    <property type="match status" value="1"/>
</dbReference>
<keyword evidence="4" id="KW-0732">Signal</keyword>
<dbReference type="EMBL" id="JAHFZB010000029">
    <property type="protein sequence ID" value="KAK6472297.1"/>
    <property type="molecule type" value="Genomic_DNA"/>
</dbReference>
<name>A0ABR0YI45_HUSHU</name>
<gene>
    <name evidence="14" type="ORF">HHUSO_G27999</name>
</gene>
<dbReference type="PROSITE" id="PS50125">
    <property type="entry name" value="GUANYLATE_CYCLASE_2"/>
    <property type="match status" value="1"/>
</dbReference>
<evidence type="ECO:0000256" key="9">
    <source>
        <dbReference type="ARBA" id="ARBA00023293"/>
    </source>
</evidence>
<protein>
    <recommendedName>
        <fullName evidence="2">guanylate cyclase</fullName>
        <ecNumber evidence="2">4.6.1.2</ecNumber>
    </recommendedName>
</protein>
<evidence type="ECO:0000256" key="4">
    <source>
        <dbReference type="ARBA" id="ARBA00022729"/>
    </source>
</evidence>
<dbReference type="InterPro" id="IPR018297">
    <property type="entry name" value="A/G_cyclase_CS"/>
</dbReference>
<dbReference type="InterPro" id="IPR001054">
    <property type="entry name" value="A/G_cyclase"/>
</dbReference>
<dbReference type="CDD" id="cd07302">
    <property type="entry name" value="CHD"/>
    <property type="match status" value="1"/>
</dbReference>
<dbReference type="InterPro" id="IPR011645">
    <property type="entry name" value="HNOB_dom_associated"/>
</dbReference>
<keyword evidence="15" id="KW-1185">Reference proteome</keyword>
<comment type="similarity">
    <text evidence="10">Belongs to the adenylyl cyclase class-4/guanylyl cyclase family.</text>
</comment>
<feature type="region of interest" description="Disordered" evidence="11">
    <location>
        <begin position="640"/>
        <end position="684"/>
    </location>
</feature>
<evidence type="ECO:0000256" key="11">
    <source>
        <dbReference type="SAM" id="MobiDB-lite"/>
    </source>
</evidence>
<dbReference type="EC" id="4.6.1.2" evidence="2"/>
<feature type="region of interest" description="Disordered" evidence="11">
    <location>
        <begin position="22"/>
        <end position="50"/>
    </location>
</feature>
<dbReference type="InterPro" id="IPR050401">
    <property type="entry name" value="Cyclic_nucleotide_synthase"/>
</dbReference>
<dbReference type="Gene3D" id="6.10.250.780">
    <property type="match status" value="1"/>
</dbReference>
<evidence type="ECO:0000256" key="8">
    <source>
        <dbReference type="ARBA" id="ARBA00023239"/>
    </source>
</evidence>
<feature type="transmembrane region" description="Helical" evidence="12">
    <location>
        <begin position="355"/>
        <end position="380"/>
    </location>
</feature>
<dbReference type="Pfam" id="PF00211">
    <property type="entry name" value="Guanylate_cyc"/>
    <property type="match status" value="1"/>
</dbReference>
<sequence length="757" mass="83943">MSGEGRSMKTDCFVSGTLSSSSLKETFSQIKHRGGKERGKRSHPRDQLEDTDSDCEICRCSLSSNTGSSRTVRKILTACVLSLVALLGSVSLELSSSLEVWRNTEAALHNLISCRNLLIIKLIDRLQQEREACRLASLNKTLSGTCPQISSHLMVRINHLCMEVEQGMDVRECAEGKDQGCGKRLDEISTVLNMTWRKETLDINDTADATAFSLAITKLMEVWGDLEQDLGLVRLNPDWADVLSLRLLTWVKEVATKIQSSGSITSFQTSWQQTISTLNFAILVSENLQNCWLENGNLSLYFTQFKDTSLPMPFGASLDLPPANCMDAFVHGLADVQDCLLQRGSQTLKKKSRDFLSAVSLKISLLTIACLIYPIVLVSFKQMTEWIQNYARSLKERTEDLKQERRLAEDLLHQMLPKSVAKQLRRNKHVEAESYERVTIFFSDIVGFTSISASCTPLQVVEMLNNLYVCFDTRIDSYDVYKVETIGDAYMVVSGLPERNGEKHADEIAKMALDLVAAIRQVPIPHMPSKRLQLRAGIHTGPCVAGVVGYKMPRYCLFGDTVNTASRMESTSLPQKVHVSSETYIALTKDDAYELQLRGEIEIKGKGKLKTYWLMGHKNYSVQNDSLVCHWNPNLSRKKKVENASATQSNASITVLSERTTPVSLQDPGANNNKRLDSDEGAPSPLRVSALVQKLPVNQKTDSGPTATLGYMTHGVQGYISQENSPEIWARNGLSRGSHGTNGADKASLLPGSADNS</sequence>
<keyword evidence="5" id="KW-0547">Nucleotide-binding</keyword>
<dbReference type="PANTHER" id="PTHR11920">
    <property type="entry name" value="GUANYLYL CYCLASE"/>
    <property type="match status" value="1"/>
</dbReference>
<dbReference type="Pfam" id="PF07701">
    <property type="entry name" value="HNOBA"/>
    <property type="match status" value="1"/>
</dbReference>
<evidence type="ECO:0000259" key="13">
    <source>
        <dbReference type="PROSITE" id="PS50125"/>
    </source>
</evidence>
<dbReference type="Gene3D" id="3.30.70.1230">
    <property type="entry name" value="Nucleotide cyclase"/>
    <property type="match status" value="1"/>
</dbReference>
<feature type="compositionally biased region" description="Polar residues" evidence="11">
    <location>
        <begin position="644"/>
        <end position="673"/>
    </location>
</feature>
<evidence type="ECO:0000313" key="15">
    <source>
        <dbReference type="Proteomes" id="UP001369086"/>
    </source>
</evidence>
<evidence type="ECO:0000256" key="1">
    <source>
        <dbReference type="ARBA" id="ARBA00004479"/>
    </source>
</evidence>
<keyword evidence="8 10" id="KW-0456">Lyase</keyword>
<dbReference type="SUPFAM" id="SSF55073">
    <property type="entry name" value="Nucleotide cyclase"/>
    <property type="match status" value="1"/>
</dbReference>
<keyword evidence="9" id="KW-0141">cGMP biosynthesis</keyword>
<dbReference type="PANTHER" id="PTHR11920:SF497">
    <property type="entry name" value="GUANYLATE CYCLASE"/>
    <property type="match status" value="1"/>
</dbReference>
<evidence type="ECO:0000256" key="12">
    <source>
        <dbReference type="SAM" id="Phobius"/>
    </source>
</evidence>
<evidence type="ECO:0000256" key="6">
    <source>
        <dbReference type="ARBA" id="ARBA00022989"/>
    </source>
</evidence>
<dbReference type="PROSITE" id="PS00452">
    <property type="entry name" value="GUANYLATE_CYCLASE_1"/>
    <property type="match status" value="1"/>
</dbReference>
<feature type="domain" description="Guanylate cyclase" evidence="13">
    <location>
        <begin position="439"/>
        <end position="569"/>
    </location>
</feature>
<dbReference type="InterPro" id="IPR029787">
    <property type="entry name" value="Nucleotide_cyclase"/>
</dbReference>
<evidence type="ECO:0000313" key="14">
    <source>
        <dbReference type="EMBL" id="KAK6472297.1"/>
    </source>
</evidence>
<evidence type="ECO:0000256" key="5">
    <source>
        <dbReference type="ARBA" id="ARBA00022741"/>
    </source>
</evidence>
<accession>A0ABR0YI45</accession>
<keyword evidence="3 12" id="KW-0812">Transmembrane</keyword>
<keyword evidence="6 12" id="KW-1133">Transmembrane helix</keyword>
<reference evidence="14 15" key="1">
    <citation type="submission" date="2021-05" db="EMBL/GenBank/DDBJ databases">
        <authorList>
            <person name="Zahm M."/>
            <person name="Klopp C."/>
            <person name="Cabau C."/>
            <person name="Kuhl H."/>
            <person name="Suciu R."/>
            <person name="Ciorpac M."/>
            <person name="Holostenco D."/>
            <person name="Gessner J."/>
            <person name="Wuertz S."/>
            <person name="Hohne C."/>
            <person name="Stock M."/>
            <person name="Gislard M."/>
            <person name="Lluch J."/>
            <person name="Milhes M."/>
            <person name="Lampietro C."/>
            <person name="Lopez Roques C."/>
            <person name="Donnadieu C."/>
            <person name="Du K."/>
            <person name="Schartl M."/>
            <person name="Guiguen Y."/>
        </authorList>
    </citation>
    <scope>NUCLEOTIDE SEQUENCE [LARGE SCALE GENOMIC DNA]</scope>
    <source>
        <strain evidence="14">Hh-F2</strain>
        <tissue evidence="14">Blood</tissue>
    </source>
</reference>
<dbReference type="Proteomes" id="UP001369086">
    <property type="component" value="Unassembled WGS sequence"/>
</dbReference>
<feature type="region of interest" description="Disordered" evidence="11">
    <location>
        <begin position="730"/>
        <end position="757"/>
    </location>
</feature>
<keyword evidence="7 12" id="KW-0472">Membrane</keyword>
<proteinExistence type="inferred from homology"/>
<evidence type="ECO:0000256" key="10">
    <source>
        <dbReference type="RuleBase" id="RU000405"/>
    </source>
</evidence>